<name>A0A1I7ZJI0_9BILA</name>
<organism evidence="1 2">
    <name type="scientific">Steinernema glaseri</name>
    <dbReference type="NCBI Taxonomy" id="37863"/>
    <lineage>
        <taxon>Eukaryota</taxon>
        <taxon>Metazoa</taxon>
        <taxon>Ecdysozoa</taxon>
        <taxon>Nematoda</taxon>
        <taxon>Chromadorea</taxon>
        <taxon>Rhabditida</taxon>
        <taxon>Tylenchina</taxon>
        <taxon>Panagrolaimomorpha</taxon>
        <taxon>Strongyloidoidea</taxon>
        <taxon>Steinernematidae</taxon>
        <taxon>Steinernema</taxon>
    </lineage>
</organism>
<accession>A0A1I7ZJI0</accession>
<dbReference type="AlphaFoldDB" id="A0A1I7ZJI0"/>
<evidence type="ECO:0000313" key="2">
    <source>
        <dbReference type="WBParaSite" id="L893_g27007.t1"/>
    </source>
</evidence>
<dbReference type="Proteomes" id="UP000095287">
    <property type="component" value="Unplaced"/>
</dbReference>
<protein>
    <submittedName>
        <fullName evidence="2">Response regulatory domain-containing protein</fullName>
    </submittedName>
</protein>
<keyword evidence="1" id="KW-1185">Reference proteome</keyword>
<dbReference type="WBParaSite" id="L893_g27007.t1">
    <property type="protein sequence ID" value="L893_g27007.t1"/>
    <property type="gene ID" value="L893_g27007"/>
</dbReference>
<sequence length="131" mass="14222">MEPLRSSAPKIVLILSIPTRQQARLRSRILKVLHGDHNGRAVIGEDELEGKPDEADSLLLVEGLAQATTWRRSQWALSLSATPQIRPGPGNSAQELLKVAFVISSANIELQGTRLAADPASQGNTAQRRIE</sequence>
<evidence type="ECO:0000313" key="1">
    <source>
        <dbReference type="Proteomes" id="UP000095287"/>
    </source>
</evidence>
<reference evidence="2" key="1">
    <citation type="submission" date="2016-11" db="UniProtKB">
        <authorList>
            <consortium name="WormBaseParasite"/>
        </authorList>
    </citation>
    <scope>IDENTIFICATION</scope>
</reference>
<proteinExistence type="predicted"/>